<reference evidence="2" key="1">
    <citation type="submission" date="2014-09" db="EMBL/GenBank/DDBJ databases">
        <title>Genome sequence of the luminous mushroom Mycena chlorophos for searching fungal bioluminescence genes.</title>
        <authorList>
            <person name="Tanaka Y."/>
            <person name="Kasuga D."/>
            <person name="Oba Y."/>
            <person name="Hase S."/>
            <person name="Sato K."/>
            <person name="Oba Y."/>
            <person name="Sakakibara Y."/>
        </authorList>
    </citation>
    <scope>NUCLEOTIDE SEQUENCE</scope>
</reference>
<evidence type="ECO:0000313" key="3">
    <source>
        <dbReference type="Proteomes" id="UP000815677"/>
    </source>
</evidence>
<feature type="coiled-coil region" evidence="1">
    <location>
        <begin position="35"/>
        <end position="69"/>
    </location>
</feature>
<evidence type="ECO:0000256" key="1">
    <source>
        <dbReference type="SAM" id="Coils"/>
    </source>
</evidence>
<accession>A0ABQ0LDY1</accession>
<dbReference type="Proteomes" id="UP000815677">
    <property type="component" value="Unassembled WGS sequence"/>
</dbReference>
<evidence type="ECO:0008006" key="4">
    <source>
        <dbReference type="Google" id="ProtNLM"/>
    </source>
</evidence>
<dbReference type="Gene3D" id="3.80.10.10">
    <property type="entry name" value="Ribonuclease Inhibitor"/>
    <property type="match status" value="1"/>
</dbReference>
<protein>
    <recommendedName>
        <fullName evidence="4">F-box domain-containing protein</fullName>
    </recommendedName>
</protein>
<proteinExistence type="predicted"/>
<dbReference type="EMBL" id="DF845436">
    <property type="protein sequence ID" value="GAT49333.1"/>
    <property type="molecule type" value="Genomic_DNA"/>
</dbReference>
<organism evidence="2 3">
    <name type="scientific">Mycena chlorophos</name>
    <name type="common">Agaric fungus</name>
    <name type="synonym">Agaricus chlorophos</name>
    <dbReference type="NCBI Taxonomy" id="658473"/>
    <lineage>
        <taxon>Eukaryota</taxon>
        <taxon>Fungi</taxon>
        <taxon>Dikarya</taxon>
        <taxon>Basidiomycota</taxon>
        <taxon>Agaricomycotina</taxon>
        <taxon>Agaricomycetes</taxon>
        <taxon>Agaricomycetidae</taxon>
        <taxon>Agaricales</taxon>
        <taxon>Marasmiineae</taxon>
        <taxon>Mycenaceae</taxon>
        <taxon>Mycena</taxon>
    </lineage>
</organism>
<name>A0ABQ0LDY1_MYCCL</name>
<keyword evidence="1" id="KW-0175">Coiled coil</keyword>
<evidence type="ECO:0000313" key="2">
    <source>
        <dbReference type="EMBL" id="GAT49333.1"/>
    </source>
</evidence>
<dbReference type="InterPro" id="IPR032675">
    <property type="entry name" value="LRR_dom_sf"/>
</dbReference>
<sequence length="534" mass="60095">MSVSPFAAKLGSNYVPCDEELEQLRAYIREPLCRLAALEDRMATLRAQLDLLTSQRDALKATIDEHKALLSPMRRVPEDILREVFEYCLAAELVVLIDARRAPMLLTHVCTHWRHLAHAMPSLWGAVHIPGSTFSQPGGIGGMLKFNSAIVGGWLARTKDTTQPMSLSMSFRSLNQTLGIVLQDTFPRLRRLELTLESGDNLYMQPFLRQKPKDLPRLEVLKIDSKEDSGPHFWPGVELLSLPTLRSVSLRIRVDPMRLPLPWNDLLELNLRCFFSATTMPAVFVGGLSVADSLDVVRRCPRLRKCSFQITRGGQFQQRPAVHTTELRDLGLSDAIFLPQFLERLDAPSLERIELAPKAGRENDDRIAFLRALQPHTAHLTAVDFVVTLFNTQTLTALLSMVPLLRCLTLRAGQANTDGVISREEILDNSVLGSLTPMAFSDASVYCPFLTHVEFFSCAMFSDWKLLEFIRARMTSQAAALPMLCSVVVCFERPRYKDILPAVADHMKAGLKLRLEYTQAVVWRYDPRAGLCEL</sequence>
<gene>
    <name evidence="2" type="ORF">MCHLO_06656</name>
</gene>
<keyword evidence="3" id="KW-1185">Reference proteome</keyword>